<sequence>MKRRTRIRTISGRARVYLQKDQALELAGGGARGFGRALGRQPDTAPKTVPSRIDWVPDLGARIGSRDWWRGLATCTALCAATIMLAPGFKPLVGAVPSPLAGAEWEETRARGIAPLGQGATTGRRMAANDLVAPLANAPERPTLELSATLGQGDAFDRALIRAGVGRNDAEAAAALVAQSVDPKAIPAGTRIALTLGRRPDRTVARPLEKLDFRARFDLALSLTRGAGGLTVNRKPIAIDSTPLRIQGLVGSSLYRSARAAGVPGKAVESFIKAISTRLSIGRDVTAADSFDVIVERERAATGETRIGDLLFAGINQERRKVQLVRFAPDAANVDADASLNGESSRGGWFDANGQTERRAVSGMPVTGRITSNYGMRFHPLLGFTRMHKGLDIAAPYGSPIHAMTDGIVAFAGRTGGYGNFVKLVHGGGMASGYGHMSRIGVSSGTRVRQGQVIGYVGSTGMSTGPHLHWEVWKNGAAINPRSVSFASVAQLSGEKLRAFRAKVAQLLAVRVGG</sequence>
<dbReference type="Gene3D" id="3.10.450.350">
    <property type="match status" value="1"/>
</dbReference>
<dbReference type="GO" id="GO:0004222">
    <property type="term" value="F:metalloendopeptidase activity"/>
    <property type="evidence" value="ECO:0007669"/>
    <property type="project" value="TreeGrafter"/>
</dbReference>
<keyword evidence="6" id="KW-0482">Metalloprotease</keyword>
<keyword evidence="5" id="KW-0862">Zinc</keyword>
<evidence type="ECO:0000313" key="8">
    <source>
        <dbReference type="EMBL" id="PTW47006.1"/>
    </source>
</evidence>
<dbReference type="CDD" id="cd12797">
    <property type="entry name" value="M23_peptidase"/>
    <property type="match status" value="1"/>
</dbReference>
<keyword evidence="3" id="KW-0479">Metal-binding</keyword>
<keyword evidence="2" id="KW-0645">Protease</keyword>
<evidence type="ECO:0000256" key="2">
    <source>
        <dbReference type="ARBA" id="ARBA00022670"/>
    </source>
</evidence>
<dbReference type="GO" id="GO:0046872">
    <property type="term" value="F:metal ion binding"/>
    <property type="evidence" value="ECO:0007669"/>
    <property type="project" value="UniProtKB-KW"/>
</dbReference>
<feature type="domain" description="M23ase beta-sheet core" evidence="7">
    <location>
        <begin position="386"/>
        <end position="481"/>
    </location>
</feature>
<dbReference type="FunFam" id="2.70.70.10:FF:000006">
    <property type="entry name" value="M23 family peptidase"/>
    <property type="match status" value="1"/>
</dbReference>
<dbReference type="SUPFAM" id="SSF51261">
    <property type="entry name" value="Duplicated hybrid motif"/>
    <property type="match status" value="1"/>
</dbReference>
<dbReference type="AlphaFoldDB" id="A0A2T5U669"/>
<name>A0A2T5U669_9SPHN</name>
<keyword evidence="4 8" id="KW-0378">Hydrolase</keyword>
<gene>
    <name evidence="8" type="ORF">C8J25_104346</name>
</gene>
<reference evidence="8 9" key="1">
    <citation type="submission" date="2018-04" db="EMBL/GenBank/DDBJ databases">
        <title>Genomic Encyclopedia of Type Strains, Phase III (KMG-III): the genomes of soil and plant-associated and newly described type strains.</title>
        <authorList>
            <person name="Whitman W."/>
        </authorList>
    </citation>
    <scope>NUCLEOTIDE SEQUENCE [LARGE SCALE GENOMIC DNA]</scope>
    <source>
        <strain evidence="8 9">MA-olki</strain>
    </source>
</reference>
<dbReference type="EMBL" id="QAYE01000004">
    <property type="protein sequence ID" value="PTW47006.1"/>
    <property type="molecule type" value="Genomic_DNA"/>
</dbReference>
<evidence type="ECO:0000256" key="5">
    <source>
        <dbReference type="ARBA" id="ARBA00022833"/>
    </source>
</evidence>
<dbReference type="InterPro" id="IPR016047">
    <property type="entry name" value="M23ase_b-sheet_dom"/>
</dbReference>
<evidence type="ECO:0000313" key="9">
    <source>
        <dbReference type="Proteomes" id="UP000244013"/>
    </source>
</evidence>
<evidence type="ECO:0000256" key="6">
    <source>
        <dbReference type="ARBA" id="ARBA00023049"/>
    </source>
</evidence>
<organism evidence="8 9">
    <name type="scientific">Sphingomonas faeni</name>
    <dbReference type="NCBI Taxonomy" id="185950"/>
    <lineage>
        <taxon>Bacteria</taxon>
        <taxon>Pseudomonadati</taxon>
        <taxon>Pseudomonadota</taxon>
        <taxon>Alphaproteobacteria</taxon>
        <taxon>Sphingomonadales</taxon>
        <taxon>Sphingomonadaceae</taxon>
        <taxon>Sphingomonas</taxon>
    </lineage>
</organism>
<dbReference type="InterPro" id="IPR050570">
    <property type="entry name" value="Cell_wall_metabolism_enzyme"/>
</dbReference>
<evidence type="ECO:0000259" key="7">
    <source>
        <dbReference type="Pfam" id="PF01551"/>
    </source>
</evidence>
<evidence type="ECO:0000256" key="4">
    <source>
        <dbReference type="ARBA" id="ARBA00022801"/>
    </source>
</evidence>
<protein>
    <submittedName>
        <fullName evidence="8">Murein DD-endopeptidase MepM/ murein hydrolase activator NlpD</fullName>
    </submittedName>
</protein>
<dbReference type="PANTHER" id="PTHR21666">
    <property type="entry name" value="PEPTIDASE-RELATED"/>
    <property type="match status" value="1"/>
</dbReference>
<dbReference type="InterPro" id="IPR011055">
    <property type="entry name" value="Dup_hybrid_motif"/>
</dbReference>
<dbReference type="PANTHER" id="PTHR21666:SF288">
    <property type="entry name" value="CELL DIVISION PROTEIN YTFB"/>
    <property type="match status" value="1"/>
</dbReference>
<comment type="cofactor">
    <cofactor evidence="1">
        <name>Zn(2+)</name>
        <dbReference type="ChEBI" id="CHEBI:29105"/>
    </cofactor>
</comment>
<dbReference type="Gene3D" id="2.70.70.10">
    <property type="entry name" value="Glucose Permease (Domain IIA)"/>
    <property type="match status" value="1"/>
</dbReference>
<dbReference type="Proteomes" id="UP000244013">
    <property type="component" value="Unassembled WGS sequence"/>
</dbReference>
<dbReference type="GO" id="GO:0006508">
    <property type="term" value="P:proteolysis"/>
    <property type="evidence" value="ECO:0007669"/>
    <property type="project" value="UniProtKB-KW"/>
</dbReference>
<evidence type="ECO:0000256" key="1">
    <source>
        <dbReference type="ARBA" id="ARBA00001947"/>
    </source>
</evidence>
<evidence type="ECO:0000256" key="3">
    <source>
        <dbReference type="ARBA" id="ARBA00022723"/>
    </source>
</evidence>
<proteinExistence type="predicted"/>
<accession>A0A2T5U669</accession>
<comment type="caution">
    <text evidence="8">The sequence shown here is derived from an EMBL/GenBank/DDBJ whole genome shotgun (WGS) entry which is preliminary data.</text>
</comment>
<dbReference type="Pfam" id="PF01551">
    <property type="entry name" value="Peptidase_M23"/>
    <property type="match status" value="1"/>
</dbReference>